<feature type="compositionally biased region" description="Acidic residues" evidence="1">
    <location>
        <begin position="154"/>
        <end position="180"/>
    </location>
</feature>
<reference evidence="2" key="1">
    <citation type="journal article" date="2020" name="J Insects Food Feed">
        <title>The yellow mealworm (Tenebrio molitor) genome: a resource for the emerging insects as food and feed industry.</title>
        <authorList>
            <person name="Eriksson T."/>
            <person name="Andere A."/>
            <person name="Kelstrup H."/>
            <person name="Emery V."/>
            <person name="Picard C."/>
        </authorList>
    </citation>
    <scope>NUCLEOTIDE SEQUENCE</scope>
    <source>
        <strain evidence="2">Stoneville</strain>
        <tissue evidence="2">Whole head</tissue>
    </source>
</reference>
<gene>
    <name evidence="2" type="ORF">GEV33_013298</name>
</gene>
<feature type="region of interest" description="Disordered" evidence="1">
    <location>
        <begin position="125"/>
        <end position="180"/>
    </location>
</feature>
<accession>A0A8J6H928</accession>
<dbReference type="EMBL" id="JABDTM020028105">
    <property type="protein sequence ID" value="KAH0809493.1"/>
    <property type="molecule type" value="Genomic_DNA"/>
</dbReference>
<feature type="compositionally biased region" description="Polar residues" evidence="1">
    <location>
        <begin position="875"/>
        <end position="891"/>
    </location>
</feature>
<evidence type="ECO:0000256" key="1">
    <source>
        <dbReference type="SAM" id="MobiDB-lite"/>
    </source>
</evidence>
<comment type="caution">
    <text evidence="2">The sequence shown here is derived from an EMBL/GenBank/DDBJ whole genome shotgun (WGS) entry which is preliminary data.</text>
</comment>
<sequence>MWKEAGAVDGGMFSVRTMRTIWIAGQCGSSGATPLGEIGLTLKVTPAEIRPTFVHALNVFVSFTPLLSLYKQDWHRKSELDKKTMLFFQRTGAFSQSLQFGVTGSLVTENVGKKRSIADYFVPSKKSKEDTSEVPSTSSGLTVNTSAGVVESDTVSDEDYDDTDDSTTEDDIELHDESDSEIPQFVEWMSERSQSGSSSQQRSVIITPAKPGPGDLSQFVLDGPKQPGRQFYPKTRRVLTEIAHVLPCRIVNGTCTEKHMRSDEKSSYLTGTKVMRHMCVISTRTILVRDADSIEFLTLGSEAFPASRYQFFESSHPIKQQRFSDYLWWRYRLLFNSTTVGIPEISTPDQRGSFFVLRLPVPPLTEIARVVLRYYPQTFAYSRTPTIRTNIGMTSEPANVDSVDSGGSGPGSIADAKERMFCLKINFERIVFTALLSCKLIQNVNVMTSVASQISLSGLNGLMKTVCPYTSYLLNWESIVIVRFIMGVGAGSGVHVFVPYNVGPALGVRPGEIEVVRLAALVIFRVCGVVREGALVRRDILHCIDWPCRVRCKYCLFCIIRSVCYIRCMVLFVCVVGEGVRCAEGRPGDGISRGGRGAESAIAPGGATAGSKWSLCRRIAAATVGTAAIRRAQRMQAQREGKADRHDGPDSGDDDENVVREKPQRPHNRRKKNKEPLVEEDIVEGFSILQFRSYEDLEVSSERGGPHALHSQPTTTQIPLLSWCQISGSHAGGESASEKENFLRYTAIRRHSPDNGHSSRTGASPWALNSTLPFTLLMVAGLVMMTTRDYFSSAARDIFFPQSRTDITGKGMKRTPLVLTDRSRGANVGQRILLSIASAKYLVLKISSKENIKRLSDIERPKLEPKTHITHHISAHNNHGLSLTQDPATSDDSGRASERLTGSSVAPRDADSSRDRLSDVIDAVLIAPPFYDFVLRKWRSAVDRCEFLIGVAVPPGAVVQDSSEFFPIFGRRSRLQWPTPQSYNRIRYNVRWILLRRRRPQRKEDAKMEGKKKGIKTFSSVDIHVIPINFIGTKTWLEIYFYDARRM</sequence>
<feature type="region of interest" description="Disordered" evidence="1">
    <location>
        <begin position="875"/>
        <end position="912"/>
    </location>
</feature>
<feature type="compositionally biased region" description="Polar residues" evidence="1">
    <location>
        <begin position="133"/>
        <end position="147"/>
    </location>
</feature>
<proteinExistence type="predicted"/>
<dbReference type="Proteomes" id="UP000719412">
    <property type="component" value="Unassembled WGS sequence"/>
</dbReference>
<dbReference type="AlphaFoldDB" id="A0A8J6H928"/>
<feature type="compositionally biased region" description="Basic and acidic residues" evidence="1">
    <location>
        <begin position="637"/>
        <end position="649"/>
    </location>
</feature>
<evidence type="ECO:0000313" key="2">
    <source>
        <dbReference type="EMBL" id="KAH0809493.1"/>
    </source>
</evidence>
<reference evidence="2" key="2">
    <citation type="submission" date="2021-08" db="EMBL/GenBank/DDBJ databases">
        <authorList>
            <person name="Eriksson T."/>
        </authorList>
    </citation>
    <scope>NUCLEOTIDE SEQUENCE</scope>
    <source>
        <strain evidence="2">Stoneville</strain>
        <tissue evidence="2">Whole head</tissue>
    </source>
</reference>
<keyword evidence="3" id="KW-1185">Reference proteome</keyword>
<name>A0A8J6H928_TENMO</name>
<protein>
    <submittedName>
        <fullName evidence="2">Uncharacterized protein</fullName>
    </submittedName>
</protein>
<organism evidence="2 3">
    <name type="scientific">Tenebrio molitor</name>
    <name type="common">Yellow mealworm beetle</name>
    <dbReference type="NCBI Taxonomy" id="7067"/>
    <lineage>
        <taxon>Eukaryota</taxon>
        <taxon>Metazoa</taxon>
        <taxon>Ecdysozoa</taxon>
        <taxon>Arthropoda</taxon>
        <taxon>Hexapoda</taxon>
        <taxon>Insecta</taxon>
        <taxon>Pterygota</taxon>
        <taxon>Neoptera</taxon>
        <taxon>Endopterygota</taxon>
        <taxon>Coleoptera</taxon>
        <taxon>Polyphaga</taxon>
        <taxon>Cucujiformia</taxon>
        <taxon>Tenebrionidae</taxon>
        <taxon>Tenebrio</taxon>
    </lineage>
</organism>
<evidence type="ECO:0000313" key="3">
    <source>
        <dbReference type="Proteomes" id="UP000719412"/>
    </source>
</evidence>
<feature type="region of interest" description="Disordered" evidence="1">
    <location>
        <begin position="632"/>
        <end position="676"/>
    </location>
</feature>